<dbReference type="AlphaFoldDB" id="C7NJH2"/>
<name>C7NJH2_KYTSD</name>
<sequence length="92" mass="10020">MVVGTVPVEEDDQRSREFYAERFSFPSGDCRLADDWESSSHAPSDATVGDGVLGAEPEDSVESVFLRVECDGRVTTVEIPVVTERAVVLISD</sequence>
<keyword evidence="2" id="KW-1185">Reference proteome</keyword>
<reference evidence="1 2" key="1">
    <citation type="journal article" date="2009" name="Stand. Genomic Sci.">
        <title>Complete genome sequence of Kytococcus sedentarius type strain (541).</title>
        <authorList>
            <person name="Sims D."/>
            <person name="Brettin T."/>
            <person name="Detter J.C."/>
            <person name="Han C."/>
            <person name="Lapidus A."/>
            <person name="Copeland A."/>
            <person name="Glavina Del Rio T."/>
            <person name="Nolan M."/>
            <person name="Chen F."/>
            <person name="Lucas S."/>
            <person name="Tice H."/>
            <person name="Cheng J.F."/>
            <person name="Bruce D."/>
            <person name="Goodwin L."/>
            <person name="Pitluck S."/>
            <person name="Ovchinnikova G."/>
            <person name="Pati A."/>
            <person name="Ivanova N."/>
            <person name="Mavrommatis K."/>
            <person name="Chen A."/>
            <person name="Palaniappan K."/>
            <person name="D'haeseleer P."/>
            <person name="Chain P."/>
            <person name="Bristow J."/>
            <person name="Eisen J.A."/>
            <person name="Markowitz V."/>
            <person name="Hugenholtz P."/>
            <person name="Schneider S."/>
            <person name="Goker M."/>
            <person name="Pukall R."/>
            <person name="Kyrpides N.C."/>
            <person name="Klenk H.P."/>
        </authorList>
    </citation>
    <scope>NUCLEOTIDE SEQUENCE [LARGE SCALE GENOMIC DNA]</scope>
    <source>
        <strain evidence="2">ATCC 14392 / DSM 20547 / JCM 11482 / CCUG 33030 / NBRC 15357 / NCTC 11040 / CCM 314 / 541</strain>
    </source>
</reference>
<dbReference type="EMBL" id="CP001686">
    <property type="protein sequence ID" value="ACV05302.1"/>
    <property type="molecule type" value="Genomic_DNA"/>
</dbReference>
<evidence type="ECO:0000313" key="2">
    <source>
        <dbReference type="Proteomes" id="UP000006666"/>
    </source>
</evidence>
<gene>
    <name evidence="1" type="ordered locus">Ksed_02170</name>
</gene>
<accession>C7NJH2</accession>
<evidence type="ECO:0000313" key="1">
    <source>
        <dbReference type="EMBL" id="ACV05302.1"/>
    </source>
</evidence>
<protein>
    <submittedName>
        <fullName evidence="1">Uncharacterized protein</fullName>
    </submittedName>
</protein>
<dbReference type="KEGG" id="kse:Ksed_02170"/>
<proteinExistence type="predicted"/>
<dbReference type="HOGENOM" id="CLU_2409442_0_0_11"/>
<dbReference type="Proteomes" id="UP000006666">
    <property type="component" value="Chromosome"/>
</dbReference>
<organism evidence="1 2">
    <name type="scientific">Kytococcus sedentarius (strain ATCC 14392 / DSM 20547 / JCM 11482 / CCUG 33030 / NBRC 15357 / NCTC 11040 / CCM 314 / 541)</name>
    <name type="common">Micrococcus sedentarius</name>
    <dbReference type="NCBI Taxonomy" id="478801"/>
    <lineage>
        <taxon>Bacteria</taxon>
        <taxon>Bacillati</taxon>
        <taxon>Actinomycetota</taxon>
        <taxon>Actinomycetes</taxon>
        <taxon>Micrococcales</taxon>
        <taxon>Kytococcaceae</taxon>
        <taxon>Kytococcus</taxon>
    </lineage>
</organism>